<dbReference type="AlphaFoldDB" id="A0A128EYJ5"/>
<keyword evidence="3" id="KW-1185">Reference proteome</keyword>
<evidence type="ECO:0000256" key="1">
    <source>
        <dbReference type="SAM" id="SignalP"/>
    </source>
</evidence>
<evidence type="ECO:0008006" key="4">
    <source>
        <dbReference type="Google" id="ProtNLM"/>
    </source>
</evidence>
<feature type="signal peptide" evidence="1">
    <location>
        <begin position="1"/>
        <end position="17"/>
    </location>
</feature>
<evidence type="ECO:0000313" key="2">
    <source>
        <dbReference type="EMBL" id="CZF79649.1"/>
    </source>
</evidence>
<dbReference type="Proteomes" id="UP000071641">
    <property type="component" value="Unassembled WGS sequence"/>
</dbReference>
<dbReference type="EMBL" id="FIZX01000001">
    <property type="protein sequence ID" value="CZF79649.1"/>
    <property type="molecule type" value="Genomic_DNA"/>
</dbReference>
<dbReference type="OrthoDB" id="5897825at2"/>
<accession>A0A128EYJ5</accession>
<name>A0A128EYJ5_9GAMM</name>
<keyword evidence="1" id="KW-0732">Signal</keyword>
<organism evidence="2 3">
    <name type="scientific">Grimontia celer</name>
    <dbReference type="NCBI Taxonomy" id="1796497"/>
    <lineage>
        <taxon>Bacteria</taxon>
        <taxon>Pseudomonadati</taxon>
        <taxon>Pseudomonadota</taxon>
        <taxon>Gammaproteobacteria</taxon>
        <taxon>Vibrionales</taxon>
        <taxon>Vibrionaceae</taxon>
        <taxon>Grimontia</taxon>
    </lineage>
</organism>
<feature type="chain" id="PRO_5007281807" description="Outer membrane protein beta-barrel domain-containing protein" evidence="1">
    <location>
        <begin position="18"/>
        <end position="162"/>
    </location>
</feature>
<dbReference type="RefSeq" id="WP_062662361.1">
    <property type="nucleotide sequence ID" value="NZ_FIZX01000001.1"/>
</dbReference>
<dbReference type="STRING" id="1796497.GCE9029_01581"/>
<protein>
    <recommendedName>
        <fullName evidence="4">Outer membrane protein beta-barrel domain-containing protein</fullName>
    </recommendedName>
</protein>
<gene>
    <name evidence="2" type="ORF">GCE9029_01581</name>
</gene>
<proteinExistence type="predicted"/>
<evidence type="ECO:0000313" key="3">
    <source>
        <dbReference type="Proteomes" id="UP000071641"/>
    </source>
</evidence>
<reference evidence="3" key="1">
    <citation type="submission" date="2016-02" db="EMBL/GenBank/DDBJ databases">
        <authorList>
            <person name="Rodrigo-Torres Lidia"/>
            <person name="Arahal R.David."/>
        </authorList>
    </citation>
    <scope>NUCLEOTIDE SEQUENCE [LARGE SCALE GENOMIC DNA]</scope>
    <source>
        <strain evidence="3">CECT 9029</strain>
    </source>
</reference>
<sequence>MKKYLFPLVFIAGTSFASDIHFSPDFKVGTQMGIGVQVGVEDAMGFEAVYGSFGIANSYWFSDKESVKHYRVGVQYLEKKHQAYSVQLEAGIAEYRGTRNYYSRYREDLKAYGPSVGAALVFDYNLPIKVRYGLEMGYFRHQETFLPSGLSPQLNVGVILPL</sequence>